<dbReference type="FunFam" id="3.90.1030.20:FF:000002">
    <property type="entry name" value="DNA polymerase delta subunit"/>
    <property type="match status" value="1"/>
</dbReference>
<evidence type="ECO:0000256" key="5">
    <source>
        <dbReference type="SAM" id="MobiDB-lite"/>
    </source>
</evidence>
<dbReference type="EMBL" id="JAKUCV010003850">
    <property type="protein sequence ID" value="KAJ4837384.1"/>
    <property type="molecule type" value="Genomic_DNA"/>
</dbReference>
<dbReference type="GO" id="GO:1904161">
    <property type="term" value="P:DNA synthesis involved in UV-damage excision repair"/>
    <property type="evidence" value="ECO:0007669"/>
    <property type="project" value="TreeGrafter"/>
</dbReference>
<dbReference type="OrthoDB" id="514823at2759"/>
<dbReference type="GO" id="GO:0006271">
    <property type="term" value="P:DNA strand elongation involved in DNA replication"/>
    <property type="evidence" value="ECO:0007669"/>
    <property type="project" value="TreeGrafter"/>
</dbReference>
<evidence type="ECO:0000256" key="1">
    <source>
        <dbReference type="ARBA" id="ARBA00004123"/>
    </source>
</evidence>
<feature type="compositionally biased region" description="Low complexity" evidence="5">
    <location>
        <begin position="259"/>
        <end position="268"/>
    </location>
</feature>
<dbReference type="GO" id="GO:0043625">
    <property type="term" value="C:delta DNA polymerase complex"/>
    <property type="evidence" value="ECO:0007669"/>
    <property type="project" value="InterPro"/>
</dbReference>
<comment type="subcellular location">
    <subcellularLocation>
        <location evidence="1">Nucleus</location>
    </subcellularLocation>
</comment>
<gene>
    <name evidence="6" type="ORF">Tsubulata_006286</name>
</gene>
<feature type="compositionally biased region" description="Basic and acidic residues" evidence="5">
    <location>
        <begin position="376"/>
        <end position="393"/>
    </location>
</feature>
<evidence type="ECO:0000313" key="6">
    <source>
        <dbReference type="EMBL" id="KAJ4837384.1"/>
    </source>
</evidence>
<proteinExistence type="predicted"/>
<keyword evidence="7" id="KW-1185">Reference proteome</keyword>
<reference evidence="6" key="2">
    <citation type="journal article" date="2023" name="Plants (Basel)">
        <title>Annotation of the Turnera subulata (Passifloraceae) Draft Genome Reveals the S-Locus Evolved after the Divergence of Turneroideae from Passifloroideae in a Stepwise Manner.</title>
        <authorList>
            <person name="Henning P.M."/>
            <person name="Roalson E.H."/>
            <person name="Mir W."/>
            <person name="McCubbin A.G."/>
            <person name="Shore J.S."/>
        </authorList>
    </citation>
    <scope>NUCLEOTIDE SEQUENCE</scope>
    <source>
        <strain evidence="6">F60SS</strain>
    </source>
</reference>
<evidence type="ECO:0000256" key="3">
    <source>
        <dbReference type="ARBA" id="ARBA00022705"/>
    </source>
</evidence>
<dbReference type="GO" id="GO:0006297">
    <property type="term" value="P:nucleotide-excision repair, DNA gap filling"/>
    <property type="evidence" value="ECO:0007669"/>
    <property type="project" value="TreeGrafter"/>
</dbReference>
<evidence type="ECO:0000256" key="4">
    <source>
        <dbReference type="ARBA" id="ARBA00023242"/>
    </source>
</evidence>
<dbReference type="InterPro" id="IPR041913">
    <property type="entry name" value="POLD3_sf"/>
</dbReference>
<dbReference type="InterPro" id="IPR019038">
    <property type="entry name" value="POLD3"/>
</dbReference>
<name>A0A9Q0FV71_9ROSI</name>
<evidence type="ECO:0000313" key="7">
    <source>
        <dbReference type="Proteomes" id="UP001141552"/>
    </source>
</evidence>
<feature type="compositionally biased region" description="Polar residues" evidence="5">
    <location>
        <begin position="439"/>
        <end position="451"/>
    </location>
</feature>
<dbReference type="GO" id="GO:0003887">
    <property type="term" value="F:DNA-directed DNA polymerase activity"/>
    <property type="evidence" value="ECO:0007669"/>
    <property type="project" value="TreeGrafter"/>
</dbReference>
<dbReference type="PANTHER" id="PTHR17598">
    <property type="entry name" value="DNA POLYMERASE DELTA SUBUNIT 3"/>
    <property type="match status" value="1"/>
</dbReference>
<dbReference type="PANTHER" id="PTHR17598:SF13">
    <property type="entry name" value="DNA POLYMERASE DELTA SUBUNIT 3"/>
    <property type="match status" value="1"/>
</dbReference>
<protein>
    <recommendedName>
        <fullName evidence="2">DNA polymerase delta subunit 3</fullName>
    </recommendedName>
</protein>
<dbReference type="Gene3D" id="3.90.1030.20">
    <property type="entry name" value="DNA polymerase delta, p66 (Cdc27) subunit, wHTH domain"/>
    <property type="match status" value="1"/>
</dbReference>
<accession>A0A9Q0FV71</accession>
<feature type="region of interest" description="Disordered" evidence="5">
    <location>
        <begin position="426"/>
        <end position="497"/>
    </location>
</feature>
<reference evidence="6" key="1">
    <citation type="submission" date="2022-02" db="EMBL/GenBank/DDBJ databases">
        <authorList>
            <person name="Henning P.M."/>
            <person name="McCubbin A.G."/>
            <person name="Shore J.S."/>
        </authorList>
    </citation>
    <scope>NUCLEOTIDE SEQUENCE</scope>
    <source>
        <strain evidence="6">F60SS</strain>
        <tissue evidence="6">Leaves</tissue>
    </source>
</reference>
<keyword evidence="3" id="KW-0235">DNA replication</keyword>
<dbReference type="Pfam" id="PF09507">
    <property type="entry name" value="CDC27"/>
    <property type="match status" value="1"/>
</dbReference>
<dbReference type="Proteomes" id="UP001141552">
    <property type="component" value="Unassembled WGS sequence"/>
</dbReference>
<feature type="region of interest" description="Disordered" evidence="5">
    <location>
        <begin position="258"/>
        <end position="402"/>
    </location>
</feature>
<organism evidence="6 7">
    <name type="scientific">Turnera subulata</name>
    <dbReference type="NCBI Taxonomy" id="218843"/>
    <lineage>
        <taxon>Eukaryota</taxon>
        <taxon>Viridiplantae</taxon>
        <taxon>Streptophyta</taxon>
        <taxon>Embryophyta</taxon>
        <taxon>Tracheophyta</taxon>
        <taxon>Spermatophyta</taxon>
        <taxon>Magnoliopsida</taxon>
        <taxon>eudicotyledons</taxon>
        <taxon>Gunneridae</taxon>
        <taxon>Pentapetalae</taxon>
        <taxon>rosids</taxon>
        <taxon>fabids</taxon>
        <taxon>Malpighiales</taxon>
        <taxon>Passifloraceae</taxon>
        <taxon>Turnera</taxon>
    </lineage>
</organism>
<feature type="compositionally biased region" description="Polar residues" evidence="5">
    <location>
        <begin position="173"/>
        <end position="183"/>
    </location>
</feature>
<feature type="compositionally biased region" description="Basic and acidic residues" evidence="5">
    <location>
        <begin position="339"/>
        <end position="353"/>
    </location>
</feature>
<comment type="caution">
    <text evidence="6">The sequence shown here is derived from an EMBL/GenBank/DDBJ whole genome shotgun (WGS) entry which is preliminary data.</text>
</comment>
<keyword evidence="4" id="KW-0539">Nucleus</keyword>
<feature type="region of interest" description="Disordered" evidence="5">
    <location>
        <begin position="162"/>
        <end position="242"/>
    </location>
</feature>
<sequence>MQMAPKETLGILQQIEALVSDKLQVVSYKWLSREFLVPSNAAKQLLHEFVETHGSAIEVIYTLSGWLKRNPSSYHVKLVSAPKLEEAKKEFDGNCSVQVYSVQACIPKDPGELWNAEFVQAEELFKQPAKDDNCLRNSRFCGILNSFVKRTVDGTDISAAASHPKGVEVSEPPKSNSTRQSITVPPPMPVKLPQRGLSVSPKSTNVINDVKTESTEEPASEPPAEKLKVTHDSTANKTKGQIVKDFVNGGSLANLWGRASAKSKPSTKAAEDNKLSSNSTEKGSSGDEAQDIKFKGASNGKGSKKRRVVFDYSDDECEDPVNLASPDLPKELSNQSFVSEKEDRAKLKGKESTEGSSNQLWGKDSSAVSNIADPKTSSEKIHGQMTGDARKDIITVPTAGSPKRRKVLNTRIDERGREVTEVVWEGEDAATNKDDRSTVKSGNNEEASTIKHSAPATKKSPAVGNTTLANPGGKAGNKKGGHKDPKQGNILSFFKKV</sequence>
<dbReference type="AlphaFoldDB" id="A0A9Q0FV71"/>
<evidence type="ECO:0000256" key="2">
    <source>
        <dbReference type="ARBA" id="ARBA00017589"/>
    </source>
</evidence>